<comment type="caution">
    <text evidence="2">The sequence shown here is derived from an EMBL/GenBank/DDBJ whole genome shotgun (WGS) entry which is preliminary data.</text>
</comment>
<dbReference type="EMBL" id="JAPFFJ010000010">
    <property type="protein sequence ID" value="KAJ6417828.1"/>
    <property type="molecule type" value="Genomic_DNA"/>
</dbReference>
<dbReference type="InterPro" id="IPR032675">
    <property type="entry name" value="LRR_dom_sf"/>
</dbReference>
<dbReference type="SUPFAM" id="SSF52058">
    <property type="entry name" value="L domain-like"/>
    <property type="match status" value="1"/>
</dbReference>
<gene>
    <name evidence="2" type="ORF">OIU84_001248</name>
</gene>
<dbReference type="AlphaFoldDB" id="A0AAD6K722"/>
<keyword evidence="3" id="KW-1185">Reference proteome</keyword>
<accession>A0AAD6K722</accession>
<dbReference type="PANTHER" id="PTHR47186:SF30">
    <property type="entry name" value="EF-HAND DOMAIN-CONTAINING PROTEIN"/>
    <property type="match status" value="1"/>
</dbReference>
<protein>
    <recommendedName>
        <fullName evidence="1">R13L1/DRL21-like LRR repeat region domain-containing protein</fullName>
    </recommendedName>
</protein>
<evidence type="ECO:0000259" key="1">
    <source>
        <dbReference type="Pfam" id="PF25019"/>
    </source>
</evidence>
<organism evidence="2 3">
    <name type="scientific">Salix udensis</name>
    <dbReference type="NCBI Taxonomy" id="889485"/>
    <lineage>
        <taxon>Eukaryota</taxon>
        <taxon>Viridiplantae</taxon>
        <taxon>Streptophyta</taxon>
        <taxon>Embryophyta</taxon>
        <taxon>Tracheophyta</taxon>
        <taxon>Spermatophyta</taxon>
        <taxon>Magnoliopsida</taxon>
        <taxon>eudicotyledons</taxon>
        <taxon>Gunneridae</taxon>
        <taxon>Pentapetalae</taxon>
        <taxon>rosids</taxon>
        <taxon>fabids</taxon>
        <taxon>Malpighiales</taxon>
        <taxon>Salicaceae</taxon>
        <taxon>Saliceae</taxon>
        <taxon>Salix</taxon>
    </lineage>
</organism>
<evidence type="ECO:0000313" key="3">
    <source>
        <dbReference type="Proteomes" id="UP001162972"/>
    </source>
</evidence>
<feature type="domain" description="R13L1/DRL21-like LRR repeat region" evidence="1">
    <location>
        <begin position="191"/>
        <end position="321"/>
    </location>
</feature>
<reference evidence="2 3" key="1">
    <citation type="journal article" date="2023" name="Int. J. Mol. Sci.">
        <title>De Novo Assembly and Annotation of 11 Diverse Shrub Willow (Salix) Genomes Reveals Novel Gene Organization in Sex-Linked Regions.</title>
        <authorList>
            <person name="Hyden B."/>
            <person name="Feng K."/>
            <person name="Yates T.B."/>
            <person name="Jawdy S."/>
            <person name="Cereghino C."/>
            <person name="Smart L.B."/>
            <person name="Muchero W."/>
        </authorList>
    </citation>
    <scope>NUCLEOTIDE SEQUENCE [LARGE SCALE GENOMIC DNA]</scope>
    <source>
        <tissue evidence="2">Shoot tip</tissue>
    </source>
</reference>
<dbReference type="InterPro" id="IPR001611">
    <property type="entry name" value="Leu-rich_rpt"/>
</dbReference>
<sequence length="450" mass="50430">MTENECLTVDDNNVEEASVKTSIERVRHLSMMLAGETSFPSSIHRAKGLRSLLIDNSGDPRLGAALPDVMKQLTCIRSLNLSWSSIEEIPKEVGKLIHLRHLNLEGCEELVSLPETMCGLCNLHSLDVRGCEFLNELPRAIGKLIKLRHLCIHGSSVAFMPKGIERLTCLRTLDCFIVCGGGENKSKAANLRELKNLDHIGGTLAIRNLRGGIEDAAEAQLKNKKRLLCLKLNFGIDSDYDSDSDNDIENLALEDGNLIEVLQPPSDLERLHIFKYGGIVLPNWMMALTRLQELALSGCRNLEVLPPLGRLPNLERLGLYNLGVRRLDAGFLGIEEVENANINEGEIARTTFPKLKKLEIWGVEEWDGIERRVGEEDATTTSIFIIMPQLQHLTIKVCPLLRALPDYVLAAPLQRLEITSCPNLRKRYGKEEKGEDWHKISHIPRIDFFS</sequence>
<evidence type="ECO:0000313" key="2">
    <source>
        <dbReference type="EMBL" id="KAJ6417828.1"/>
    </source>
</evidence>
<dbReference type="InterPro" id="IPR056789">
    <property type="entry name" value="LRR_R13L1-DRL21"/>
</dbReference>
<proteinExistence type="predicted"/>
<name>A0AAD6K722_9ROSI</name>
<dbReference type="PANTHER" id="PTHR47186">
    <property type="entry name" value="LEUCINE-RICH REPEAT-CONTAINING PROTEIN 57"/>
    <property type="match status" value="1"/>
</dbReference>
<dbReference type="Pfam" id="PF00560">
    <property type="entry name" value="LRR_1"/>
    <property type="match status" value="1"/>
</dbReference>
<dbReference type="Pfam" id="PF25019">
    <property type="entry name" value="LRR_R13L1-DRL21"/>
    <property type="match status" value="1"/>
</dbReference>
<dbReference type="Proteomes" id="UP001162972">
    <property type="component" value="Chromosome 12"/>
</dbReference>
<dbReference type="Gene3D" id="3.80.10.10">
    <property type="entry name" value="Ribonuclease Inhibitor"/>
    <property type="match status" value="1"/>
</dbReference>